<dbReference type="EMBL" id="LEKV01003277">
    <property type="protein sequence ID" value="KVI00767.1"/>
    <property type="molecule type" value="Genomic_DNA"/>
</dbReference>
<keyword evidence="4" id="KW-0804">Transcription</keyword>
<organism evidence="7 8">
    <name type="scientific">Cynara cardunculus var. scolymus</name>
    <name type="common">Globe artichoke</name>
    <name type="synonym">Cynara scolymus</name>
    <dbReference type="NCBI Taxonomy" id="59895"/>
    <lineage>
        <taxon>Eukaryota</taxon>
        <taxon>Viridiplantae</taxon>
        <taxon>Streptophyta</taxon>
        <taxon>Embryophyta</taxon>
        <taxon>Tracheophyta</taxon>
        <taxon>Spermatophyta</taxon>
        <taxon>Magnoliopsida</taxon>
        <taxon>eudicotyledons</taxon>
        <taxon>Gunneridae</taxon>
        <taxon>Pentapetalae</taxon>
        <taxon>asterids</taxon>
        <taxon>campanulids</taxon>
        <taxon>Asterales</taxon>
        <taxon>Asteraceae</taxon>
        <taxon>Carduoideae</taxon>
        <taxon>Cardueae</taxon>
        <taxon>Carduinae</taxon>
        <taxon>Cynara</taxon>
    </lineage>
</organism>
<dbReference type="GO" id="GO:0046983">
    <property type="term" value="F:protein dimerization activity"/>
    <property type="evidence" value="ECO:0007669"/>
    <property type="project" value="InterPro"/>
</dbReference>
<dbReference type="PANTHER" id="PTHR48019">
    <property type="entry name" value="SERUM RESPONSE FACTOR HOMOLOG"/>
    <property type="match status" value="1"/>
</dbReference>
<protein>
    <submittedName>
        <fullName evidence="7">Transcription factor, MADS-box</fullName>
    </submittedName>
</protein>
<evidence type="ECO:0000313" key="7">
    <source>
        <dbReference type="EMBL" id="KVI00767.1"/>
    </source>
</evidence>
<dbReference type="AlphaFoldDB" id="A0A118K053"/>
<dbReference type="Proteomes" id="UP000243975">
    <property type="component" value="Unassembled WGS sequence"/>
</dbReference>
<dbReference type="Pfam" id="PF00319">
    <property type="entry name" value="SRF-TF"/>
    <property type="match status" value="1"/>
</dbReference>
<dbReference type="GO" id="GO:0005634">
    <property type="term" value="C:nucleus"/>
    <property type="evidence" value="ECO:0007669"/>
    <property type="project" value="UniProtKB-SubCell"/>
</dbReference>
<evidence type="ECO:0000256" key="4">
    <source>
        <dbReference type="ARBA" id="ARBA00023163"/>
    </source>
</evidence>
<proteinExistence type="predicted"/>
<evidence type="ECO:0000256" key="2">
    <source>
        <dbReference type="ARBA" id="ARBA00023015"/>
    </source>
</evidence>
<sequence length="121" mass="13521">MAKGRGAGVDRGITRPLNLQGMVGTGRILNLRLNMVRSRIELKCIEDVQKRRVCFSKRRAGLMKKASELSVLCNAEVGLIVFSGTGRLYEFSSSRSPYAQAEQIRSLKEEVMMLETENIIS</sequence>
<reference evidence="7 8" key="1">
    <citation type="journal article" date="2016" name="Sci. Rep.">
        <title>The genome sequence of the outbreeding globe artichoke constructed de novo incorporating a phase-aware low-pass sequencing strategy of F1 progeny.</title>
        <authorList>
            <person name="Scaglione D."/>
            <person name="Reyes-Chin-Wo S."/>
            <person name="Acquadro A."/>
            <person name="Froenicke L."/>
            <person name="Portis E."/>
            <person name="Beitel C."/>
            <person name="Tirone M."/>
            <person name="Mauro R."/>
            <person name="Lo Monaco A."/>
            <person name="Mauromicale G."/>
            <person name="Faccioli P."/>
            <person name="Cattivelli L."/>
            <person name="Rieseberg L."/>
            <person name="Michelmore R."/>
            <person name="Lanteri S."/>
        </authorList>
    </citation>
    <scope>NUCLEOTIDE SEQUENCE [LARGE SCALE GENOMIC DNA]</scope>
    <source>
        <strain evidence="7">2C</strain>
    </source>
</reference>
<comment type="subcellular location">
    <subcellularLocation>
        <location evidence="1">Nucleus</location>
    </subcellularLocation>
</comment>
<dbReference type="InterPro" id="IPR036879">
    <property type="entry name" value="TF_MADSbox_sf"/>
</dbReference>
<dbReference type="PROSITE" id="PS50066">
    <property type="entry name" value="MADS_BOX_2"/>
    <property type="match status" value="1"/>
</dbReference>
<evidence type="ECO:0000313" key="8">
    <source>
        <dbReference type="Proteomes" id="UP000243975"/>
    </source>
</evidence>
<keyword evidence="3" id="KW-0238">DNA-binding</keyword>
<gene>
    <name evidence="7" type="ORF">Ccrd_020980</name>
</gene>
<evidence type="ECO:0000259" key="6">
    <source>
        <dbReference type="PROSITE" id="PS50066"/>
    </source>
</evidence>
<evidence type="ECO:0000256" key="5">
    <source>
        <dbReference type="ARBA" id="ARBA00023242"/>
    </source>
</evidence>
<dbReference type="InterPro" id="IPR002100">
    <property type="entry name" value="TF_MADSbox"/>
</dbReference>
<dbReference type="Gramene" id="KVI00767">
    <property type="protein sequence ID" value="KVI00767"/>
    <property type="gene ID" value="Ccrd_020980"/>
</dbReference>
<dbReference type="PRINTS" id="PR00404">
    <property type="entry name" value="MADSDOMAIN"/>
</dbReference>
<dbReference type="Gene3D" id="3.40.1810.10">
    <property type="entry name" value="Transcription factor, MADS-box"/>
    <property type="match status" value="1"/>
</dbReference>
<name>A0A118K053_CYNCS</name>
<comment type="caution">
    <text evidence="7">The sequence shown here is derived from an EMBL/GenBank/DDBJ whole genome shotgun (WGS) entry which is preliminary data.</text>
</comment>
<keyword evidence="2" id="KW-0805">Transcription regulation</keyword>
<dbReference type="GO" id="GO:0003677">
    <property type="term" value="F:DNA binding"/>
    <property type="evidence" value="ECO:0007669"/>
    <property type="project" value="UniProtKB-KW"/>
</dbReference>
<dbReference type="SMART" id="SM00432">
    <property type="entry name" value="MADS"/>
    <property type="match status" value="1"/>
</dbReference>
<keyword evidence="8" id="KW-1185">Reference proteome</keyword>
<dbReference type="SUPFAM" id="SSF55455">
    <property type="entry name" value="SRF-like"/>
    <property type="match status" value="1"/>
</dbReference>
<accession>A0A118K053</accession>
<evidence type="ECO:0000256" key="3">
    <source>
        <dbReference type="ARBA" id="ARBA00023125"/>
    </source>
</evidence>
<dbReference type="STRING" id="59895.A0A118K053"/>
<dbReference type="InterPro" id="IPR050142">
    <property type="entry name" value="MADS-box/MEF2_TF"/>
</dbReference>
<evidence type="ECO:0000256" key="1">
    <source>
        <dbReference type="ARBA" id="ARBA00004123"/>
    </source>
</evidence>
<feature type="domain" description="MADS-box" evidence="6">
    <location>
        <begin position="35"/>
        <end position="95"/>
    </location>
</feature>
<keyword evidence="5" id="KW-0539">Nucleus</keyword>